<gene>
    <name evidence="1" type="ORF">LCGC14_1111460</name>
</gene>
<dbReference type="EMBL" id="LAZR01005077">
    <property type="protein sequence ID" value="KKN03060.1"/>
    <property type="molecule type" value="Genomic_DNA"/>
</dbReference>
<reference evidence="1" key="1">
    <citation type="journal article" date="2015" name="Nature">
        <title>Complex archaea that bridge the gap between prokaryotes and eukaryotes.</title>
        <authorList>
            <person name="Spang A."/>
            <person name="Saw J.H."/>
            <person name="Jorgensen S.L."/>
            <person name="Zaremba-Niedzwiedzka K."/>
            <person name="Martijn J."/>
            <person name="Lind A.E."/>
            <person name="van Eijk R."/>
            <person name="Schleper C."/>
            <person name="Guy L."/>
            <person name="Ettema T.J."/>
        </authorList>
    </citation>
    <scope>NUCLEOTIDE SEQUENCE</scope>
</reference>
<protein>
    <submittedName>
        <fullName evidence="1">Uncharacterized protein</fullName>
    </submittedName>
</protein>
<comment type="caution">
    <text evidence="1">The sequence shown here is derived from an EMBL/GenBank/DDBJ whole genome shotgun (WGS) entry which is preliminary data.</text>
</comment>
<proteinExistence type="predicted"/>
<name>A0A0F9M6H9_9ZZZZ</name>
<dbReference type="AlphaFoldDB" id="A0A0F9M6H9"/>
<organism evidence="1">
    <name type="scientific">marine sediment metagenome</name>
    <dbReference type="NCBI Taxonomy" id="412755"/>
    <lineage>
        <taxon>unclassified sequences</taxon>
        <taxon>metagenomes</taxon>
        <taxon>ecological metagenomes</taxon>
    </lineage>
</organism>
<sequence length="262" mass="30419">MSDYSDNFNVNSNQLRESYIYIVSEYPYLKEIFLNIVNTIINNNFNPCGIVLLSAYYLMKIEENGINIINYIGELRKHKCDSDYLLSSLSVLRVSFYLTERKINFEFPTRKKYQNNPDIIVHINDGEFKIDVKGRGAAQLKKLAYQFANVFKNPGRPSEWHSFDEGIQDELEKSELRRIVENAFTEQKVDMLVIDETNNLFQIGSIFMISEMQGSIKEIDTFSFNKNNLIFCSFFGGNFKCIEINKDVFLDGTKGKQCSQNI</sequence>
<evidence type="ECO:0000313" key="1">
    <source>
        <dbReference type="EMBL" id="KKN03060.1"/>
    </source>
</evidence>
<accession>A0A0F9M6H9</accession>